<protein>
    <submittedName>
        <fullName evidence="2">Helix-turn-helix transcriptional regulator</fullName>
    </submittedName>
</protein>
<evidence type="ECO:0000313" key="2">
    <source>
        <dbReference type="EMBL" id="GAA3602196.1"/>
    </source>
</evidence>
<dbReference type="PANTHER" id="PTHR35010">
    <property type="entry name" value="BLL4672 PROTEIN-RELATED"/>
    <property type="match status" value="1"/>
</dbReference>
<dbReference type="SMART" id="SM00530">
    <property type="entry name" value="HTH_XRE"/>
    <property type="match status" value="1"/>
</dbReference>
<gene>
    <name evidence="2" type="ORF">GCM10022223_17440</name>
</gene>
<dbReference type="Pfam" id="PF13560">
    <property type="entry name" value="HTH_31"/>
    <property type="match status" value="1"/>
</dbReference>
<keyword evidence="3" id="KW-1185">Reference proteome</keyword>
<proteinExistence type="predicted"/>
<dbReference type="Gene3D" id="3.30.450.180">
    <property type="match status" value="1"/>
</dbReference>
<name>A0ABP6ZAL7_9ACTN</name>
<dbReference type="EMBL" id="BAAAZO010000002">
    <property type="protein sequence ID" value="GAA3602196.1"/>
    <property type="molecule type" value="Genomic_DNA"/>
</dbReference>
<reference evidence="3" key="1">
    <citation type="journal article" date="2019" name="Int. J. Syst. Evol. Microbiol.">
        <title>The Global Catalogue of Microorganisms (GCM) 10K type strain sequencing project: providing services to taxonomists for standard genome sequencing and annotation.</title>
        <authorList>
            <consortium name="The Broad Institute Genomics Platform"/>
            <consortium name="The Broad Institute Genome Sequencing Center for Infectious Disease"/>
            <person name="Wu L."/>
            <person name="Ma J."/>
        </authorList>
    </citation>
    <scope>NUCLEOTIDE SEQUENCE [LARGE SCALE GENOMIC DNA]</scope>
    <source>
        <strain evidence="3">JCM 16902</strain>
    </source>
</reference>
<dbReference type="Pfam" id="PF17765">
    <property type="entry name" value="MLTR_LBD"/>
    <property type="match status" value="1"/>
</dbReference>
<dbReference type="PANTHER" id="PTHR35010:SF2">
    <property type="entry name" value="BLL4672 PROTEIN"/>
    <property type="match status" value="1"/>
</dbReference>
<feature type="domain" description="HTH cro/C1-type" evidence="1">
    <location>
        <begin position="36"/>
        <end position="82"/>
    </location>
</feature>
<dbReference type="CDD" id="cd00093">
    <property type="entry name" value="HTH_XRE"/>
    <property type="match status" value="1"/>
</dbReference>
<comment type="caution">
    <text evidence="2">The sequence shown here is derived from an EMBL/GenBank/DDBJ whole genome shotgun (WGS) entry which is preliminary data.</text>
</comment>
<dbReference type="InterPro" id="IPR041413">
    <property type="entry name" value="MLTR_LBD"/>
</dbReference>
<accession>A0ABP6ZAL7</accession>
<dbReference type="Gene3D" id="1.10.260.40">
    <property type="entry name" value="lambda repressor-like DNA-binding domains"/>
    <property type="match status" value="1"/>
</dbReference>
<evidence type="ECO:0000313" key="3">
    <source>
        <dbReference type="Proteomes" id="UP001501074"/>
    </source>
</evidence>
<dbReference type="InterPro" id="IPR001387">
    <property type="entry name" value="Cro/C1-type_HTH"/>
</dbReference>
<dbReference type="PROSITE" id="PS50943">
    <property type="entry name" value="HTH_CROC1"/>
    <property type="match status" value="1"/>
</dbReference>
<dbReference type="RefSeq" id="WP_231485164.1">
    <property type="nucleotide sequence ID" value="NZ_BAAAZO010000002.1"/>
</dbReference>
<dbReference type="InterPro" id="IPR010982">
    <property type="entry name" value="Lambda_DNA-bd_dom_sf"/>
</dbReference>
<organism evidence="2 3">
    <name type="scientific">Kineosporia mesophila</name>
    <dbReference type="NCBI Taxonomy" id="566012"/>
    <lineage>
        <taxon>Bacteria</taxon>
        <taxon>Bacillati</taxon>
        <taxon>Actinomycetota</taxon>
        <taxon>Actinomycetes</taxon>
        <taxon>Kineosporiales</taxon>
        <taxon>Kineosporiaceae</taxon>
        <taxon>Kineosporia</taxon>
    </lineage>
</organism>
<evidence type="ECO:0000259" key="1">
    <source>
        <dbReference type="PROSITE" id="PS50943"/>
    </source>
</evidence>
<dbReference type="Proteomes" id="UP001501074">
    <property type="component" value="Unassembled WGS sequence"/>
</dbReference>
<sequence length="288" mass="31483">MSEAPNLAELLRSWRTQVSPADVGLPFRPDSRRTPGLRREEVAWLAGISPDYVKRLEQGRAHPSSSVLRALARTLRISGAEYEMACRIAGYAVQAGGQVPQTIGPSVQRLLDRFADTPVAVFDAAWTLLEHNDIWAAMSGDRRNPRPGRAENLVWRSFLGDPGRMRHLDLAGYRASLIADLRAVAARYPADRELAGLIGELRRSSDEFARLWSITAAAHYGNGNESKTLDHPVVGELHLDCDVLSVHGADLRIIVFSAVPGSESSERLKLLSVLGVQDMTVPAAPPTP</sequence>
<dbReference type="SUPFAM" id="SSF47413">
    <property type="entry name" value="lambda repressor-like DNA-binding domains"/>
    <property type="match status" value="1"/>
</dbReference>